<name>A0A069CWW1_WEIOS</name>
<feature type="transmembrane region" description="Helical" evidence="1">
    <location>
        <begin position="235"/>
        <end position="258"/>
    </location>
</feature>
<feature type="transmembrane region" description="Helical" evidence="1">
    <location>
        <begin position="380"/>
        <end position="397"/>
    </location>
</feature>
<feature type="transmembrane region" description="Helical" evidence="1">
    <location>
        <begin position="428"/>
        <end position="445"/>
    </location>
</feature>
<dbReference type="AlphaFoldDB" id="A0A069CWW1"/>
<dbReference type="InterPro" id="IPR018580">
    <property type="entry name" value="Uncharacterised_YfhO"/>
</dbReference>
<dbReference type="RefSeq" id="WP_027699772.1">
    <property type="nucleotide sequence ID" value="NZ_DF820500.1"/>
</dbReference>
<keyword evidence="1" id="KW-0812">Transmembrane</keyword>
<dbReference type="STRING" id="1329250.WOSG25_170360"/>
<dbReference type="eggNOG" id="COG4485">
    <property type="taxonomic scope" value="Bacteria"/>
</dbReference>
<gene>
    <name evidence="2" type="ORF">WOSG25_170360</name>
</gene>
<dbReference type="PANTHER" id="PTHR38454:SF1">
    <property type="entry name" value="INTEGRAL MEMBRANE PROTEIN"/>
    <property type="match status" value="1"/>
</dbReference>
<keyword evidence="1" id="KW-1133">Transmembrane helix</keyword>
<feature type="transmembrane region" description="Helical" evidence="1">
    <location>
        <begin position="270"/>
        <end position="287"/>
    </location>
</feature>
<feature type="transmembrane region" description="Helical" evidence="1">
    <location>
        <begin position="351"/>
        <end position="368"/>
    </location>
</feature>
<keyword evidence="2" id="KW-0808">Transferase</keyword>
<feature type="transmembrane region" description="Helical" evidence="1">
    <location>
        <begin position="164"/>
        <end position="182"/>
    </location>
</feature>
<feature type="transmembrane region" description="Helical" evidence="1">
    <location>
        <begin position="12"/>
        <end position="32"/>
    </location>
</feature>
<evidence type="ECO:0000313" key="3">
    <source>
        <dbReference type="Proteomes" id="UP000030643"/>
    </source>
</evidence>
<dbReference type="GO" id="GO:0016740">
    <property type="term" value="F:transferase activity"/>
    <property type="evidence" value="ECO:0007669"/>
    <property type="project" value="UniProtKB-KW"/>
</dbReference>
<feature type="transmembrane region" description="Helical" evidence="1">
    <location>
        <begin position="324"/>
        <end position="345"/>
    </location>
</feature>
<proteinExistence type="predicted"/>
<feature type="transmembrane region" description="Helical" evidence="1">
    <location>
        <begin position="403"/>
        <end position="421"/>
    </location>
</feature>
<feature type="transmembrane region" description="Helical" evidence="1">
    <location>
        <begin position="897"/>
        <end position="918"/>
    </location>
</feature>
<dbReference type="OrthoDB" id="9815466at2"/>
<dbReference type="Proteomes" id="UP000030643">
    <property type="component" value="Unassembled WGS sequence"/>
</dbReference>
<reference evidence="3" key="1">
    <citation type="journal article" date="2014" name="Genome Announc.">
        <title>Draft genome sequence of Weissella oryzae SG25T, isolated from fermented rice grains.</title>
        <authorList>
            <person name="Tanizawa Y."/>
            <person name="Fujisawa T."/>
            <person name="Mochizuki T."/>
            <person name="Kaminuma E."/>
            <person name="Suzuki Y."/>
            <person name="Nakamura Y."/>
            <person name="Tohno M."/>
        </authorList>
    </citation>
    <scope>NUCLEOTIDE SEQUENCE [LARGE SCALE GENOMIC DNA]</scope>
    <source>
        <strain evidence="3">DSM 25784 / JCM 18191 / LMG 30913 / SG25</strain>
    </source>
</reference>
<accession>A0A069CWW1</accession>
<organism evidence="2 3">
    <name type="scientific">Weissella oryzae (strain DSM 25784 / JCM 18191 / LMG 30913 / SG25)</name>
    <dbReference type="NCBI Taxonomy" id="1329250"/>
    <lineage>
        <taxon>Bacteria</taxon>
        <taxon>Bacillati</taxon>
        <taxon>Bacillota</taxon>
        <taxon>Bacilli</taxon>
        <taxon>Lactobacillales</taxon>
        <taxon>Lactobacillaceae</taxon>
        <taxon>Weissella</taxon>
    </lineage>
</organism>
<dbReference type="Pfam" id="PF09586">
    <property type="entry name" value="YfhO"/>
    <property type="match status" value="1"/>
</dbReference>
<keyword evidence="1" id="KW-0472">Membrane</keyword>
<feature type="transmembrane region" description="Helical" evidence="1">
    <location>
        <begin position="108"/>
        <end position="129"/>
    </location>
</feature>
<evidence type="ECO:0000256" key="1">
    <source>
        <dbReference type="SAM" id="Phobius"/>
    </source>
</evidence>
<feature type="transmembrane region" description="Helical" evidence="1">
    <location>
        <begin position="189"/>
        <end position="215"/>
    </location>
</feature>
<evidence type="ECO:0000313" key="2">
    <source>
        <dbReference type="EMBL" id="GAK31852.1"/>
    </source>
</evidence>
<sequence length="927" mass="104258">MQNFKKNLGNPYLQFTLYFLIICLFVFLPYFFTGSSLIWNADGITQHFPALLSWRETLRTLIFNHHLISQWNWHIGLGADYLQTFSYYTIGDIFTYPVAFISVKAVPIFYSLMIPVRLYLAGISVIWASKYFNKFSAQAQSLAAISYTFFGYTAFAAFEHPFFLTPLIILPLLLVAIQQAIVKQRYLLLLVIGTWTLINNFYFAFMLASAAIIYWATLWIVRPELRNKVTLLKLILTSLACLALSAIIFLPSLAGLLSSARSGKSLANGLIFYPLNYYLALPGMLIGNLSTPSFWFTGGFSILAIFALIFVFRHLIHSNRKRWLLIAVIVLILILPFFAGLMNGGSSPSNRWLFLANFPLSLCLAYLIDHYSEINQGDLRYMFIFSVIASISLLYSSNFSLQSVFGLLLALLIFSLAILFNRRTWHRLLPLAIILNALVTMNLYHQNNSDPKATQLLTQQAANSLVAQQKNYPQIGSSSNRVYIENQLGDITGISPASNLPLLSSVKNIESYWSLQNGNVGQLMQQLGIANSSPNDVVSNANLDSNLLNILGVNQVFLNNKTKLPNFTSTTNTVNNQNQLLSKTAYPLFYETPYQMTSTAFNQLNSSTKAASLVDTTVVDKPNKKTSTSAFAQTVHTAKISYNDQVHYQTSSHIKWSSQPSLLPNGIFLKANSNLKGTELHLEITNLSGRPFGFSGRLKHADALNQFNQNLIQQNPSLSTDYRDNNKAANWNWIRNNLNDLDNQISGYTFSADYLGNQGQFTQTGQNNLSFYNPRKMVNINLGPARDYQHDQFIPFKFSKVGNYQFTARVVAVPVDHRFTKNAQAMQASAPKYEIAKDHITIKPRVSNKTQLITSTIPYSTGWQSSDAEIVKVNSAFIGLKVPANQKTVHLVYRTPYLRFASLLSSAALIITLAYLLLRYLKHLNKG</sequence>
<keyword evidence="3" id="KW-1185">Reference proteome</keyword>
<protein>
    <submittedName>
        <fullName evidence="2">Glycosyltransferase</fullName>
    </submittedName>
</protein>
<dbReference type="EMBL" id="DF820500">
    <property type="protein sequence ID" value="GAK31852.1"/>
    <property type="molecule type" value="Genomic_DNA"/>
</dbReference>
<feature type="transmembrane region" description="Helical" evidence="1">
    <location>
        <begin position="293"/>
        <end position="312"/>
    </location>
</feature>
<dbReference type="PANTHER" id="PTHR38454">
    <property type="entry name" value="INTEGRAL MEMBRANE PROTEIN-RELATED"/>
    <property type="match status" value="1"/>
</dbReference>